<evidence type="ECO:0000256" key="5">
    <source>
        <dbReference type="ARBA" id="ARBA00023134"/>
    </source>
</evidence>
<evidence type="ECO:0000256" key="9">
    <source>
        <dbReference type="HAMAP-Rule" id="MF_00306"/>
    </source>
</evidence>
<evidence type="ECO:0000259" key="11">
    <source>
        <dbReference type="PROSITE" id="PS00300"/>
    </source>
</evidence>
<dbReference type="Pfam" id="PF02978">
    <property type="entry name" value="SRP_SPB"/>
    <property type="match status" value="1"/>
</dbReference>
<dbReference type="CDD" id="cd18539">
    <property type="entry name" value="SRP_G"/>
    <property type="match status" value="1"/>
</dbReference>
<evidence type="ECO:0000256" key="7">
    <source>
        <dbReference type="ARBA" id="ARBA00023274"/>
    </source>
</evidence>
<keyword evidence="3 9" id="KW-0378">Hydrolase</keyword>
<comment type="catalytic activity">
    <reaction evidence="8 9">
        <text>GTP + H2O = GDP + phosphate + H(+)</text>
        <dbReference type="Rhea" id="RHEA:19669"/>
        <dbReference type="ChEBI" id="CHEBI:15377"/>
        <dbReference type="ChEBI" id="CHEBI:15378"/>
        <dbReference type="ChEBI" id="CHEBI:37565"/>
        <dbReference type="ChEBI" id="CHEBI:43474"/>
        <dbReference type="ChEBI" id="CHEBI:58189"/>
        <dbReference type="EC" id="3.6.5.4"/>
    </reaction>
</comment>
<keyword evidence="5 9" id="KW-0342">GTP-binding</keyword>
<feature type="compositionally biased region" description="Pro residues" evidence="10">
    <location>
        <begin position="452"/>
        <end position="462"/>
    </location>
</feature>
<evidence type="ECO:0000313" key="12">
    <source>
        <dbReference type="EMBL" id="BDG60604.1"/>
    </source>
</evidence>
<evidence type="ECO:0000256" key="8">
    <source>
        <dbReference type="ARBA" id="ARBA00048027"/>
    </source>
</evidence>
<dbReference type="GO" id="GO:0008312">
    <property type="term" value="F:7S RNA binding"/>
    <property type="evidence" value="ECO:0007669"/>
    <property type="project" value="InterPro"/>
</dbReference>
<feature type="region of interest" description="Disordered" evidence="10">
    <location>
        <begin position="430"/>
        <end position="462"/>
    </location>
</feature>
<dbReference type="EC" id="3.6.5.4" evidence="9"/>
<proteinExistence type="inferred from homology"/>
<keyword evidence="6 9" id="KW-0733">Signal recognition particle</keyword>
<comment type="similarity">
    <text evidence="1 9">Belongs to the GTP-binding SRP family. SRP54 subfamily.</text>
</comment>
<dbReference type="InterPro" id="IPR042101">
    <property type="entry name" value="SRP54_N_sf"/>
</dbReference>
<dbReference type="Proteomes" id="UP001163687">
    <property type="component" value="Chromosome"/>
</dbReference>
<dbReference type="SMART" id="SM00962">
    <property type="entry name" value="SRP54"/>
    <property type="match status" value="1"/>
</dbReference>
<dbReference type="InterPro" id="IPR004780">
    <property type="entry name" value="SRP"/>
</dbReference>
<dbReference type="GO" id="GO:0006614">
    <property type="term" value="P:SRP-dependent cotranslational protein targeting to membrane"/>
    <property type="evidence" value="ECO:0007669"/>
    <property type="project" value="InterPro"/>
</dbReference>
<dbReference type="AlphaFoldDB" id="A0AA35G9S8"/>
<dbReference type="NCBIfam" id="TIGR00959">
    <property type="entry name" value="ffh"/>
    <property type="match status" value="1"/>
</dbReference>
<dbReference type="InterPro" id="IPR003593">
    <property type="entry name" value="AAA+_ATPase"/>
</dbReference>
<dbReference type="PROSITE" id="PS00300">
    <property type="entry name" value="SRP54"/>
    <property type="match status" value="1"/>
</dbReference>
<dbReference type="InterPro" id="IPR022941">
    <property type="entry name" value="SRP54"/>
</dbReference>
<comment type="subcellular location">
    <subcellularLocation>
        <location evidence="9">Cytoplasm</location>
    </subcellularLocation>
    <text evidence="9">The SRP-RNC complex is targeted to the cytoplasmic membrane.</text>
</comment>
<protein>
    <recommendedName>
        <fullName evidence="9">Signal recognition particle protein</fullName>
        <ecNumber evidence="9">3.6.5.4</ecNumber>
    </recommendedName>
    <alternativeName>
        <fullName evidence="9">Fifty-four homolog</fullName>
    </alternativeName>
</protein>
<dbReference type="InterPro" id="IPR036891">
    <property type="entry name" value="Signal_recog_part_SRP54_M_sf"/>
</dbReference>
<dbReference type="GO" id="GO:0003924">
    <property type="term" value="F:GTPase activity"/>
    <property type="evidence" value="ECO:0007669"/>
    <property type="project" value="UniProtKB-UniRule"/>
</dbReference>
<reference evidence="12" key="1">
    <citation type="submission" date="2022-03" db="EMBL/GenBank/DDBJ databases">
        <title>Complete genome sequence of Caldinitratiruptor microaerophilus.</title>
        <authorList>
            <person name="Mukaiyama R."/>
            <person name="Nishiyama T."/>
            <person name="Ueda K."/>
        </authorList>
    </citation>
    <scope>NUCLEOTIDE SEQUENCE</scope>
    <source>
        <strain evidence="12">JCM 16183</strain>
    </source>
</reference>
<name>A0AA35G9S8_9FIRM</name>
<keyword evidence="2 9" id="KW-0547">Nucleotide-binding</keyword>
<dbReference type="InterPro" id="IPR013822">
    <property type="entry name" value="Signal_recog_particl_SRP54_hlx"/>
</dbReference>
<sequence>MAVFESLSGRLQEVFRRLRGKGKLTEADVNDALREVRTALLAADVNFRVVKDFIARVRERAVGAEVLESLTPAQQVIKIVYEELTALMGGEHAKLSVAPKPPTVILLVGLQGSGKTTHAGKLAVHLRKQGRRPLLVAADVYRPAAVRQLQVLGEKAGVPVFQMGQQDPVAIARAGVEHARSTGLDTVIVDTAGRLHVDDELMGELERIKAAVSPHEVLLVVDAMAGQDAVNVAEEFHRRLGIDGIILTKLDGDQRGGAALSVRAVTGRPIKFAGTGEKLDALEPFHPERMASRILGMGDVLTLIEKAQEAVDAEKAMALAKKLAKDQYTLEDFRDQLRQMRRLGPLEQILSMIPGLGRLRELQDLKVDEKELARVEAIINSMTVQERRHPEIIDGSRRRRIAAGSGTRVADVNRLLRQFEDTRRLMKQMSSMERTLARRGGKGPRLPGLGPGLPPGFPPGRR</sequence>
<evidence type="ECO:0000313" key="13">
    <source>
        <dbReference type="Proteomes" id="UP001163687"/>
    </source>
</evidence>
<dbReference type="SMART" id="SM00963">
    <property type="entry name" value="SRP54_N"/>
    <property type="match status" value="1"/>
</dbReference>
<feature type="domain" description="SRP54-type proteins GTP-binding" evidence="11">
    <location>
        <begin position="269"/>
        <end position="282"/>
    </location>
</feature>
<dbReference type="SUPFAM" id="SSF52540">
    <property type="entry name" value="P-loop containing nucleoside triphosphate hydrolases"/>
    <property type="match status" value="1"/>
</dbReference>
<dbReference type="InterPro" id="IPR027417">
    <property type="entry name" value="P-loop_NTPase"/>
</dbReference>
<comment type="function">
    <text evidence="9">Involved in targeting and insertion of nascent membrane proteins into the cytoplasmic membrane. Binds to the hydrophobic signal sequence of the ribosome-nascent chain (RNC) as it emerges from the ribosomes. The SRP-RNC complex is then targeted to the cytoplasmic membrane where it interacts with the SRP receptor FtsY.</text>
</comment>
<keyword evidence="9" id="KW-0963">Cytoplasm</keyword>
<dbReference type="Gene3D" id="1.20.120.140">
    <property type="entry name" value="Signal recognition particle SRP54, nucleotide-binding domain"/>
    <property type="match status" value="1"/>
</dbReference>
<dbReference type="GO" id="GO:0048500">
    <property type="term" value="C:signal recognition particle"/>
    <property type="evidence" value="ECO:0007669"/>
    <property type="project" value="UniProtKB-UniRule"/>
</dbReference>
<accession>A0AA35G9S8</accession>
<dbReference type="KEGG" id="cmic:caldi_16940"/>
<dbReference type="InterPro" id="IPR004125">
    <property type="entry name" value="Signal_recog_particle_SRP54_M"/>
</dbReference>
<keyword evidence="13" id="KW-1185">Reference proteome</keyword>
<evidence type="ECO:0000256" key="10">
    <source>
        <dbReference type="SAM" id="MobiDB-lite"/>
    </source>
</evidence>
<evidence type="ECO:0000256" key="3">
    <source>
        <dbReference type="ARBA" id="ARBA00022801"/>
    </source>
</evidence>
<feature type="binding site" evidence="9">
    <location>
        <begin position="248"/>
        <end position="251"/>
    </location>
    <ligand>
        <name>GTP</name>
        <dbReference type="ChEBI" id="CHEBI:37565"/>
    </ligand>
</feature>
<dbReference type="EMBL" id="AP025628">
    <property type="protein sequence ID" value="BDG60604.1"/>
    <property type="molecule type" value="Genomic_DNA"/>
</dbReference>
<gene>
    <name evidence="9" type="primary">ffh</name>
    <name evidence="12" type="ORF">caldi_16940</name>
</gene>
<feature type="binding site" evidence="9">
    <location>
        <begin position="109"/>
        <end position="116"/>
    </location>
    <ligand>
        <name>GTP</name>
        <dbReference type="ChEBI" id="CHEBI:37565"/>
    </ligand>
</feature>
<dbReference type="InterPro" id="IPR000897">
    <property type="entry name" value="SRP54_GTPase_dom"/>
</dbReference>
<dbReference type="PANTHER" id="PTHR11564:SF5">
    <property type="entry name" value="SIGNAL RECOGNITION PARTICLE SUBUNIT SRP54"/>
    <property type="match status" value="1"/>
</dbReference>
<dbReference type="Gene3D" id="3.40.50.300">
    <property type="entry name" value="P-loop containing nucleotide triphosphate hydrolases"/>
    <property type="match status" value="1"/>
</dbReference>
<dbReference type="GO" id="GO:0005525">
    <property type="term" value="F:GTP binding"/>
    <property type="evidence" value="ECO:0007669"/>
    <property type="project" value="UniProtKB-UniRule"/>
</dbReference>
<dbReference type="Pfam" id="PF00448">
    <property type="entry name" value="SRP54"/>
    <property type="match status" value="1"/>
</dbReference>
<dbReference type="HAMAP" id="MF_00306">
    <property type="entry name" value="SRP54"/>
    <property type="match status" value="1"/>
</dbReference>
<evidence type="ECO:0000256" key="1">
    <source>
        <dbReference type="ARBA" id="ARBA00005450"/>
    </source>
</evidence>
<comment type="subunit">
    <text evidence="9">Part of the signal recognition particle protein translocation system, which is composed of SRP and FtsY.</text>
</comment>
<evidence type="ECO:0000256" key="4">
    <source>
        <dbReference type="ARBA" id="ARBA00022884"/>
    </source>
</evidence>
<dbReference type="Gene3D" id="1.10.260.30">
    <property type="entry name" value="Signal recognition particle, SRP54 subunit, M-domain"/>
    <property type="match status" value="1"/>
</dbReference>
<evidence type="ECO:0000256" key="2">
    <source>
        <dbReference type="ARBA" id="ARBA00022741"/>
    </source>
</evidence>
<organism evidence="12 13">
    <name type="scientific">Caldinitratiruptor microaerophilus</name>
    <dbReference type="NCBI Taxonomy" id="671077"/>
    <lineage>
        <taxon>Bacteria</taxon>
        <taxon>Bacillati</taxon>
        <taxon>Bacillota</taxon>
        <taxon>Clostridia</taxon>
        <taxon>Eubacteriales</taxon>
        <taxon>Symbiobacteriaceae</taxon>
        <taxon>Caldinitratiruptor</taxon>
    </lineage>
</organism>
<keyword evidence="7 9" id="KW-0687">Ribonucleoprotein</keyword>
<dbReference type="SUPFAM" id="SSF47446">
    <property type="entry name" value="Signal peptide-binding domain"/>
    <property type="match status" value="1"/>
</dbReference>
<feature type="binding site" evidence="9">
    <location>
        <begin position="190"/>
        <end position="194"/>
    </location>
    <ligand>
        <name>GTP</name>
        <dbReference type="ChEBI" id="CHEBI:37565"/>
    </ligand>
</feature>
<dbReference type="PANTHER" id="PTHR11564">
    <property type="entry name" value="SIGNAL RECOGNITION PARTICLE 54K PROTEIN SRP54"/>
    <property type="match status" value="1"/>
</dbReference>
<dbReference type="SMART" id="SM00382">
    <property type="entry name" value="AAA"/>
    <property type="match status" value="1"/>
</dbReference>
<keyword evidence="4 9" id="KW-0694">RNA-binding</keyword>
<comment type="domain">
    <text evidence="9">Composed of three domains: the N-terminal N domain, which is responsible for interactions with the ribosome, the central G domain, which binds GTP, and the C-terminal M domain, which binds the RNA and the signal sequence of the RNC.</text>
</comment>
<dbReference type="Pfam" id="PF02881">
    <property type="entry name" value="SRP54_N"/>
    <property type="match status" value="1"/>
</dbReference>
<evidence type="ECO:0000256" key="6">
    <source>
        <dbReference type="ARBA" id="ARBA00023135"/>
    </source>
</evidence>
<dbReference type="FunFam" id="3.40.50.300:FF:000022">
    <property type="entry name" value="Signal recognition particle 54 kDa subunit"/>
    <property type="match status" value="1"/>
</dbReference>